<evidence type="ECO:0000256" key="4">
    <source>
        <dbReference type="ARBA" id="ARBA00022989"/>
    </source>
</evidence>
<dbReference type="PANTHER" id="PTHR30086:SF20">
    <property type="entry name" value="ARGININE EXPORTER PROTEIN ARGO-RELATED"/>
    <property type="match status" value="1"/>
</dbReference>
<evidence type="ECO:0000313" key="7">
    <source>
        <dbReference type="EMBL" id="GLQ27579.1"/>
    </source>
</evidence>
<comment type="caution">
    <text evidence="7">The sequence shown here is derived from an EMBL/GenBank/DDBJ whole genome shotgun (WGS) entry which is preliminary data.</text>
</comment>
<keyword evidence="8" id="KW-1185">Reference proteome</keyword>
<dbReference type="PANTHER" id="PTHR30086">
    <property type="entry name" value="ARGININE EXPORTER PROTEIN ARGO"/>
    <property type="match status" value="1"/>
</dbReference>
<keyword evidence="2" id="KW-1003">Cell membrane</keyword>
<reference evidence="7" key="1">
    <citation type="journal article" date="2014" name="Int. J. Syst. Evol. Microbiol.">
        <title>Complete genome of a new Firmicutes species belonging to the dominant human colonic microbiota ('Ruminococcus bicirculans') reveals two chromosomes and a selective capacity to utilize plant glucans.</title>
        <authorList>
            <consortium name="NISC Comparative Sequencing Program"/>
            <person name="Wegmann U."/>
            <person name="Louis P."/>
            <person name="Goesmann A."/>
            <person name="Henrissat B."/>
            <person name="Duncan S.H."/>
            <person name="Flint H.J."/>
        </authorList>
    </citation>
    <scope>NUCLEOTIDE SEQUENCE</scope>
    <source>
        <strain evidence="7">NBRC 109915</strain>
    </source>
</reference>
<organism evidence="7 8">
    <name type="scientific">Sulfitobacter pacificus</name>
    <dbReference type="NCBI Taxonomy" id="1499314"/>
    <lineage>
        <taxon>Bacteria</taxon>
        <taxon>Pseudomonadati</taxon>
        <taxon>Pseudomonadota</taxon>
        <taxon>Alphaproteobacteria</taxon>
        <taxon>Rhodobacterales</taxon>
        <taxon>Roseobacteraceae</taxon>
        <taxon>Sulfitobacter</taxon>
    </lineage>
</organism>
<reference evidence="7" key="2">
    <citation type="submission" date="2023-01" db="EMBL/GenBank/DDBJ databases">
        <title>Draft genome sequence of Sulfitobacter pacificus strain NBRC 109915.</title>
        <authorList>
            <person name="Sun Q."/>
            <person name="Mori K."/>
        </authorList>
    </citation>
    <scope>NUCLEOTIDE SEQUENCE</scope>
    <source>
        <strain evidence="7">NBRC 109915</strain>
    </source>
</reference>
<feature type="transmembrane region" description="Helical" evidence="6">
    <location>
        <begin position="73"/>
        <end position="90"/>
    </location>
</feature>
<accession>A0ABQ5VKK4</accession>
<dbReference type="Proteomes" id="UP001161388">
    <property type="component" value="Unassembled WGS sequence"/>
</dbReference>
<gene>
    <name evidence="7" type="ORF">GCM10007927_23820</name>
</gene>
<evidence type="ECO:0000256" key="2">
    <source>
        <dbReference type="ARBA" id="ARBA00022475"/>
    </source>
</evidence>
<feature type="transmembrane region" description="Helical" evidence="6">
    <location>
        <begin position="146"/>
        <end position="170"/>
    </location>
</feature>
<evidence type="ECO:0000313" key="8">
    <source>
        <dbReference type="Proteomes" id="UP001161388"/>
    </source>
</evidence>
<dbReference type="InterPro" id="IPR001123">
    <property type="entry name" value="LeuE-type"/>
</dbReference>
<sequence length="208" mass="21804">MIEELLPYFTYVGALAIAAVIPGPGVAAVVGRALSAGSGSSLLFILGLASGDVLFLSIAVLGLSALAAAASSMFFLVKVLGGLYLLYLASKFWTAEVEQTQLVRVPEQNPWIVVVSGFAVTLGNPKTVVFYLALLPNVLDLTKVGLVDWFVLSTLTMTTLMLVLVPYAVLAGRLRTVLTRPKALRTLNRGAAVMIGGAGALILRDAAK</sequence>
<proteinExistence type="predicted"/>
<feature type="transmembrane region" description="Helical" evidence="6">
    <location>
        <begin position="111"/>
        <end position="134"/>
    </location>
</feature>
<feature type="transmembrane region" description="Helical" evidence="6">
    <location>
        <begin position="6"/>
        <end position="30"/>
    </location>
</feature>
<dbReference type="EMBL" id="BSNL01000001">
    <property type="protein sequence ID" value="GLQ27579.1"/>
    <property type="molecule type" value="Genomic_DNA"/>
</dbReference>
<evidence type="ECO:0000256" key="6">
    <source>
        <dbReference type="SAM" id="Phobius"/>
    </source>
</evidence>
<protein>
    <submittedName>
        <fullName evidence="7">Lysine transporter LysE</fullName>
    </submittedName>
</protein>
<name>A0ABQ5VKK4_9RHOB</name>
<feature type="transmembrane region" description="Helical" evidence="6">
    <location>
        <begin position="42"/>
        <end position="67"/>
    </location>
</feature>
<keyword evidence="3 6" id="KW-0812">Transmembrane</keyword>
<evidence type="ECO:0000256" key="3">
    <source>
        <dbReference type="ARBA" id="ARBA00022692"/>
    </source>
</evidence>
<evidence type="ECO:0000256" key="5">
    <source>
        <dbReference type="ARBA" id="ARBA00023136"/>
    </source>
</evidence>
<keyword evidence="5 6" id="KW-0472">Membrane</keyword>
<dbReference type="Pfam" id="PF01810">
    <property type="entry name" value="LysE"/>
    <property type="match status" value="1"/>
</dbReference>
<comment type="subcellular location">
    <subcellularLocation>
        <location evidence="1">Cell membrane</location>
        <topology evidence="1">Multi-pass membrane protein</topology>
    </subcellularLocation>
</comment>
<dbReference type="RefSeq" id="WP_284373690.1">
    <property type="nucleotide sequence ID" value="NZ_BSNL01000001.1"/>
</dbReference>
<keyword evidence="4 6" id="KW-1133">Transmembrane helix</keyword>
<evidence type="ECO:0000256" key="1">
    <source>
        <dbReference type="ARBA" id="ARBA00004651"/>
    </source>
</evidence>